<feature type="transmembrane region" description="Helical" evidence="2">
    <location>
        <begin position="19"/>
        <end position="38"/>
    </location>
</feature>
<keyword evidence="2" id="KW-0472">Membrane</keyword>
<evidence type="ECO:0000313" key="3">
    <source>
        <dbReference type="EMBL" id="KAL3869942.1"/>
    </source>
</evidence>
<dbReference type="EMBL" id="JBJQND010000008">
    <property type="protein sequence ID" value="KAL3869942.1"/>
    <property type="molecule type" value="Genomic_DNA"/>
</dbReference>
<feature type="compositionally biased region" description="Basic and acidic residues" evidence="1">
    <location>
        <begin position="127"/>
        <end position="144"/>
    </location>
</feature>
<proteinExistence type="predicted"/>
<feature type="region of interest" description="Disordered" evidence="1">
    <location>
        <begin position="109"/>
        <end position="155"/>
    </location>
</feature>
<feature type="region of interest" description="Disordered" evidence="1">
    <location>
        <begin position="442"/>
        <end position="498"/>
    </location>
</feature>
<feature type="compositionally biased region" description="Basic and acidic residues" evidence="1">
    <location>
        <begin position="109"/>
        <end position="120"/>
    </location>
</feature>
<reference evidence="3 4" key="1">
    <citation type="submission" date="2024-11" db="EMBL/GenBank/DDBJ databases">
        <title>Chromosome-level genome assembly of the freshwater bivalve Anodonta woodiana.</title>
        <authorList>
            <person name="Chen X."/>
        </authorList>
    </citation>
    <scope>NUCLEOTIDE SEQUENCE [LARGE SCALE GENOMIC DNA]</scope>
    <source>
        <strain evidence="3">MN2024</strain>
        <tissue evidence="3">Gills</tissue>
    </source>
</reference>
<evidence type="ECO:0000313" key="4">
    <source>
        <dbReference type="Proteomes" id="UP001634394"/>
    </source>
</evidence>
<protein>
    <submittedName>
        <fullName evidence="3">Uncharacterized protein</fullName>
    </submittedName>
</protein>
<gene>
    <name evidence="3" type="ORF">ACJMK2_042562</name>
</gene>
<evidence type="ECO:0000256" key="1">
    <source>
        <dbReference type="SAM" id="MobiDB-lite"/>
    </source>
</evidence>
<organism evidence="3 4">
    <name type="scientific">Sinanodonta woodiana</name>
    <name type="common">Chinese pond mussel</name>
    <name type="synonym">Anodonta woodiana</name>
    <dbReference type="NCBI Taxonomy" id="1069815"/>
    <lineage>
        <taxon>Eukaryota</taxon>
        <taxon>Metazoa</taxon>
        <taxon>Spiralia</taxon>
        <taxon>Lophotrochozoa</taxon>
        <taxon>Mollusca</taxon>
        <taxon>Bivalvia</taxon>
        <taxon>Autobranchia</taxon>
        <taxon>Heteroconchia</taxon>
        <taxon>Palaeoheterodonta</taxon>
        <taxon>Unionida</taxon>
        <taxon>Unionoidea</taxon>
        <taxon>Unionidae</taxon>
        <taxon>Unioninae</taxon>
        <taxon>Sinanodonta</taxon>
    </lineage>
</organism>
<dbReference type="AlphaFoldDB" id="A0ABD3W7R3"/>
<feature type="transmembrane region" description="Helical" evidence="2">
    <location>
        <begin position="58"/>
        <end position="85"/>
    </location>
</feature>
<comment type="caution">
    <text evidence="3">The sequence shown here is derived from an EMBL/GenBank/DDBJ whole genome shotgun (WGS) entry which is preliminary data.</text>
</comment>
<keyword evidence="2" id="KW-0812">Transmembrane</keyword>
<keyword evidence="4" id="KW-1185">Reference proteome</keyword>
<dbReference type="Proteomes" id="UP001634394">
    <property type="component" value="Unassembled WGS sequence"/>
</dbReference>
<evidence type="ECO:0000256" key="2">
    <source>
        <dbReference type="SAM" id="Phobius"/>
    </source>
</evidence>
<accession>A0ABD3W7R3</accession>
<keyword evidence="2" id="KW-1133">Transmembrane helix</keyword>
<name>A0ABD3W7R3_SINWO</name>
<sequence>MEENLPDASQNGKMRDRHFLRVICVIVILLHHAEYGSATTNTVKPTISMSASTTKEPGTLGLIGAFIAVSVVMLIGLVLLIIIICRMKKKIKILKATISSIRDGEAVSEFEKKTEDDVHKKTNANVNEHRDLHEKPSGKKDTNHKQTFKLPEPRNPTDVIISPNSLVESIKIEFKDIPQKFEVQDNDTGDYPNNASLPEMEKLKMPTNDFKVSSARALKFDSSVNGYSNESEEINDQKACRVQETEFTEKMDKVVMVDVDLSHDESASEIHAEHGKNKLQEVERGITKVSNENERADEDDSLYESYDYSSREQKATANYTTTMQNPFNSKGTNIPPNDDDMIEEFVYADNQSGEIDTKNTNQRDVLAKNAKPGVYHDEAIYEEPVSSKLINSGNPTFSVPDIQNRSMFSMTLQNTSGKQFKAEVHTMTESFSNESIVTNSISENVESNQKAERSVSDVTASRASPELPKAPKRKRKVAPKSSVSPSEGAAKISIDGDM</sequence>